<name>A0A4Q4MAS8_9PLEO</name>
<evidence type="ECO:0000313" key="2">
    <source>
        <dbReference type="Proteomes" id="UP000292402"/>
    </source>
</evidence>
<organism evidence="1 2">
    <name type="scientific">Alternaria tenuissima</name>
    <dbReference type="NCBI Taxonomy" id="119927"/>
    <lineage>
        <taxon>Eukaryota</taxon>
        <taxon>Fungi</taxon>
        <taxon>Dikarya</taxon>
        <taxon>Ascomycota</taxon>
        <taxon>Pezizomycotina</taxon>
        <taxon>Dothideomycetes</taxon>
        <taxon>Pleosporomycetidae</taxon>
        <taxon>Pleosporales</taxon>
        <taxon>Pleosporineae</taxon>
        <taxon>Pleosporaceae</taxon>
        <taxon>Alternaria</taxon>
        <taxon>Alternaria sect. Alternaria</taxon>
        <taxon>Alternaria alternata complex</taxon>
    </lineage>
</organism>
<protein>
    <submittedName>
        <fullName evidence="1">Uncharacterized protein</fullName>
    </submittedName>
</protein>
<dbReference type="Proteomes" id="UP000292402">
    <property type="component" value="Unassembled WGS sequence"/>
</dbReference>
<dbReference type="EMBL" id="PDXA01000030">
    <property type="protein sequence ID" value="RYN46309.1"/>
    <property type="molecule type" value="Genomic_DNA"/>
</dbReference>
<sequence length="40" mass="4071">MGIMQSGEIKTGFGMLPNCVVGGVRAGKSRKSMANTTSAP</sequence>
<gene>
    <name evidence="1" type="ORF">AA0114_g8391</name>
</gene>
<comment type="caution">
    <text evidence="1">The sequence shown here is derived from an EMBL/GenBank/DDBJ whole genome shotgun (WGS) entry which is preliminary data.</text>
</comment>
<reference evidence="2" key="1">
    <citation type="journal article" date="2019" name="bioRxiv">
        <title>Genomics, evolutionary history and diagnostics of the Alternaria alternata species group including apple and Asian pear pathotypes.</title>
        <authorList>
            <person name="Armitage A.D."/>
            <person name="Cockerton H.M."/>
            <person name="Sreenivasaprasad S."/>
            <person name="Woodhall J.W."/>
            <person name="Lane C.R."/>
            <person name="Harrison R.J."/>
            <person name="Clarkson J.P."/>
        </authorList>
    </citation>
    <scope>NUCLEOTIDE SEQUENCE [LARGE SCALE GENOMIC DNA]</scope>
    <source>
        <strain evidence="2">FERA 1082</strain>
    </source>
</reference>
<evidence type="ECO:0000313" key="1">
    <source>
        <dbReference type="EMBL" id="RYN46309.1"/>
    </source>
</evidence>
<dbReference type="AlphaFoldDB" id="A0A4Q4MAS8"/>
<proteinExistence type="predicted"/>
<accession>A0A4Q4MAS8</accession>